<feature type="transmembrane region" description="Helical" evidence="1">
    <location>
        <begin position="12"/>
        <end position="33"/>
    </location>
</feature>
<comment type="caution">
    <text evidence="3">The sequence shown here is derived from an EMBL/GenBank/DDBJ whole genome shotgun (WGS) entry which is preliminary data.</text>
</comment>
<evidence type="ECO:0000313" key="5">
    <source>
        <dbReference type="Proteomes" id="UP000570010"/>
    </source>
</evidence>
<protein>
    <submittedName>
        <fullName evidence="3">Uncharacterized protein</fullName>
    </submittedName>
</protein>
<dbReference type="RefSeq" id="WP_163242636.1">
    <property type="nucleotide sequence ID" value="NZ_JAAIWN010000029.1"/>
</dbReference>
<dbReference type="Proteomes" id="UP000472971">
    <property type="component" value="Unassembled WGS sequence"/>
</dbReference>
<keyword evidence="1" id="KW-0812">Transmembrane</keyword>
<keyword evidence="1" id="KW-0472">Membrane</keyword>
<evidence type="ECO:0000256" key="1">
    <source>
        <dbReference type="SAM" id="Phobius"/>
    </source>
</evidence>
<keyword evidence="1" id="KW-1133">Transmembrane helix</keyword>
<evidence type="ECO:0000313" key="2">
    <source>
        <dbReference type="EMBL" id="MBA4537996.1"/>
    </source>
</evidence>
<sequence length="256" mass="30004">MNIQQHYRQNAVSSLNGGLAAFIPAILIVILTIKLGDFYQTFLFTIPFLTYSIGSYVLFLQYDYKAKQVCWQESDKKTPSLLTGTDFLLTFNPDLSLHILIFHQNGILVGEIKEMKTTGIKERKKYALYDERGEIKGIYHLKRRKRKESYFYDARYNLIGMYEEKNYYFKKTSTLIDEKGVKCYQVNHESGCADFSVLKMNEKKLANLKIGWLPLEWGKRFKDSNTPVLTFHHQATAKEKIIIFGYLANHFYQYDM</sequence>
<proteinExistence type="predicted"/>
<gene>
    <name evidence="3" type="ORF">G4D64_12235</name>
    <name evidence="2" type="ORF">H1Z61_12845</name>
</gene>
<name>A0A6B3VZB0_9BACI</name>
<dbReference type="EMBL" id="JAAIWN010000029">
    <property type="protein sequence ID" value="NEY82252.1"/>
    <property type="molecule type" value="Genomic_DNA"/>
</dbReference>
<dbReference type="EMBL" id="JACEIO010000031">
    <property type="protein sequence ID" value="MBA4537996.1"/>
    <property type="molecule type" value="Genomic_DNA"/>
</dbReference>
<dbReference type="AlphaFoldDB" id="A0A6B3VZB0"/>
<reference evidence="3 4" key="1">
    <citation type="submission" date="2020-02" db="EMBL/GenBank/DDBJ databases">
        <title>Bacillus aquiflavi sp. nov., isolated from yellow water of strong flavor Chinese baijiu in Yibin region of China.</title>
        <authorList>
            <person name="Xie J."/>
        </authorList>
    </citation>
    <scope>NUCLEOTIDE SEQUENCE [LARGE SCALE GENOMIC DNA]</scope>
    <source>
        <strain evidence="3 4">3H-10</strain>
    </source>
</reference>
<evidence type="ECO:0000313" key="4">
    <source>
        <dbReference type="Proteomes" id="UP000472971"/>
    </source>
</evidence>
<evidence type="ECO:0000313" key="3">
    <source>
        <dbReference type="EMBL" id="NEY82252.1"/>
    </source>
</evidence>
<accession>A0A6B3VZB0</accession>
<organism evidence="3 4">
    <name type="scientific">Bacillus aquiflavi</name>
    <dbReference type="NCBI Taxonomy" id="2672567"/>
    <lineage>
        <taxon>Bacteria</taxon>
        <taxon>Bacillati</taxon>
        <taxon>Bacillota</taxon>
        <taxon>Bacilli</taxon>
        <taxon>Bacillales</taxon>
        <taxon>Bacillaceae</taxon>
        <taxon>Bacillus</taxon>
    </lineage>
</organism>
<reference evidence="2 5" key="2">
    <citation type="submission" date="2020-07" db="EMBL/GenBank/DDBJ databases">
        <authorList>
            <person name="Feng H."/>
        </authorList>
    </citation>
    <scope>NUCLEOTIDE SEQUENCE [LARGE SCALE GENOMIC DNA]</scope>
    <source>
        <strain evidence="2">S-12</strain>
        <strain evidence="5">s-12</strain>
    </source>
</reference>
<keyword evidence="4" id="KW-1185">Reference proteome</keyword>
<feature type="transmembrane region" description="Helical" evidence="1">
    <location>
        <begin position="39"/>
        <end position="59"/>
    </location>
</feature>
<dbReference type="Proteomes" id="UP000570010">
    <property type="component" value="Unassembled WGS sequence"/>
</dbReference>